<dbReference type="SUPFAM" id="SSF52279">
    <property type="entry name" value="Beta-D-glucan exohydrolase, C-terminal domain"/>
    <property type="match status" value="1"/>
</dbReference>
<feature type="chain" id="PRO_5038832574" evidence="4">
    <location>
        <begin position="29"/>
        <end position="1535"/>
    </location>
</feature>
<dbReference type="PANTHER" id="PTHR42721">
    <property type="entry name" value="SUGAR HYDROLASE-RELATED"/>
    <property type="match status" value="1"/>
</dbReference>
<gene>
    <name evidence="6" type="ORF">H9714_02535</name>
</gene>
<dbReference type="InterPro" id="IPR008964">
    <property type="entry name" value="Invasin/intimin_cell_adhesion"/>
</dbReference>
<evidence type="ECO:0000259" key="5">
    <source>
        <dbReference type="SMART" id="SM01217"/>
    </source>
</evidence>
<dbReference type="SUPFAM" id="SSF49899">
    <property type="entry name" value="Concanavalin A-like lectins/glucanases"/>
    <property type="match status" value="1"/>
</dbReference>
<keyword evidence="2 4" id="KW-0732">Signal</keyword>
<dbReference type="InterPro" id="IPR013320">
    <property type="entry name" value="ConA-like_dom_sf"/>
</dbReference>
<comment type="similarity">
    <text evidence="1">Belongs to the glycosyl hydrolase 3 family.</text>
</comment>
<comment type="caution">
    <text evidence="6">The sequence shown here is derived from an EMBL/GenBank/DDBJ whole genome shotgun (WGS) entry which is preliminary data.</text>
</comment>
<evidence type="ECO:0000256" key="4">
    <source>
        <dbReference type="SAM" id="SignalP"/>
    </source>
</evidence>
<proteinExistence type="inferred from homology"/>
<dbReference type="Pfam" id="PF00933">
    <property type="entry name" value="Glyco_hydro_3"/>
    <property type="match status" value="1"/>
</dbReference>
<sequence length="1535" mass="165942">MSKNREKLLATTLTLSLCVGLIGPAVQAAGAGADAQPPVPIWEDRENYSFAERAAAMVAEMSLEEKASQMISGYAPAIPRLGLDWYGWWNEALHGVSRLQEQKSGNATTIYNTTSYPINLSMGSTWDPDLMYKVAEQIGQESREVVRDNSKELTFWSPTVNLNRDPRWGRSDESFGEDPYLTGQMAAQFVNGMEGKDENGELLDENGYKQSVTTIKHYLANNSEHNRLNGTSQLTEKELREYYSMVYRNIIENSNVSSAMTSYNRLTIGDREDIPASLDAYTMDTLLRQTFGFDGYVTSDCDSVWIAYTGNGSSQPDNATSGNGHGWIKPDGEKITDLETIAWAITAGEDLECNAGYSGLWQGFDYQQMIPAAVKAEITTPTGIFDENSVDVSLLRLLTARMELGEFDDDEGVVSWYNEARDRVESEYGADWEYVSSPTNGATTITEDRLDLAQEAAEASYVLLQNNPVENEDGTSAKLLPLNVPEEGEFTVAVVGHFARPNEDNNNMFLGGYSCNVGESAYDKMVNPYNGIKSAIEAINPDATVTFYKGFTDSGSQASQLNNIDEAAIEAAKTADVVIAYAGTDSGTANEQGDRSSLELPGAQTELLSRLVEANPKTVVVMETISPNEVHEFDGAAAMLWSCYTGMQKGDALANVLLGNYNPAGHTSTIWVEDTDELADIRSYRLSPGEDAIYGETQGRTYMYYTGDLRYPFGYGLSYTEFSYSNAAISATEATGDDTVTVTVDVTNNGTMDGQDVVQLYVASPNAGQNGYPIKRLVAFDKVNVPAGETVTATMTVDLADLAFWQEDDARFEVEPGTYTFQVSTSSADADIQASLNVEITADATPVPSVLSAKPVQDGDKEADIPQRVIFDAGKTVDPQLTLAMSDDTLYGYVMKGYDAPAIPESMSVSYTSNRPEVVSVQDGVITTVGAGVATVTATLTDGAGHEATTDFVVYVKSGIQPTAITVDGTPIDGFSADVKEYTVQIPFTAEAPEVAVEGIENAENYIIQQPEIQDGAITDATITIVDGSIRTTYTIHFTMEAQEVYLTQIQIGGVMLPGFDPNVTEYNYSANMGTNPGDYVVTAAALPGWDVSITQPTRIPGTATITVTSDEGGIRIYTINIVTQAESVNFANSTMEEIESAWSIENDTGNYELVPGSGLRLETAAGDMYEGTNAQQDLFTTTAPGDWDAVAKIYYPRAPYANYQQVAFVAYDDADNYAKVDVEYNGGLRAQSGLEQNGTFTSNSLSAGPQAAADGSLTVYLRIVKTGSSYSYAWSQDGVTFHSLGSNENTNLSDVKLGVYATSNSDAAAMDGYVEYIHIVSADAEEGHEGMDQWALDNVLNAVSEQIKANPNVTFLSGTNTTYVTDVPVAYDVTFQSDHPEILAEDGLVTAPQDQTDVTFTFTVSDGANTVTSEELTVTVSGQAFRIEDVVFNAGSMAEVDGDLRATVTVSNTTPQAQTGLMIVALYDSTGEMVNYCSLGKTIESEEEETFEAGFRVPFEKGDAQGYVAKVFVWDGASMSETNQIPLSSVVELK</sequence>
<dbReference type="Gene3D" id="2.60.120.200">
    <property type="match status" value="1"/>
</dbReference>
<dbReference type="InterPro" id="IPR002772">
    <property type="entry name" value="Glyco_hydro_3_C"/>
</dbReference>
<evidence type="ECO:0000313" key="6">
    <source>
        <dbReference type="EMBL" id="HJB56408.1"/>
    </source>
</evidence>
<evidence type="ECO:0000256" key="2">
    <source>
        <dbReference type="ARBA" id="ARBA00022729"/>
    </source>
</evidence>
<dbReference type="FunFam" id="2.60.40.10:FF:000495">
    <property type="entry name" value="Periplasmic beta-glucosidase"/>
    <property type="match status" value="1"/>
</dbReference>
<dbReference type="GO" id="GO:0045493">
    <property type="term" value="P:xylan catabolic process"/>
    <property type="evidence" value="ECO:0007669"/>
    <property type="project" value="InterPro"/>
</dbReference>
<dbReference type="Gene3D" id="3.40.50.1700">
    <property type="entry name" value="Glycoside hydrolase family 3 C-terminal domain"/>
    <property type="match status" value="1"/>
</dbReference>
<dbReference type="Pfam" id="PF14310">
    <property type="entry name" value="Fn3-like"/>
    <property type="match status" value="1"/>
</dbReference>
<dbReference type="GO" id="GO:0031222">
    <property type="term" value="P:arabinan catabolic process"/>
    <property type="evidence" value="ECO:0007669"/>
    <property type="project" value="TreeGrafter"/>
</dbReference>
<dbReference type="EMBL" id="DWYC01000029">
    <property type="protein sequence ID" value="HJB56408.1"/>
    <property type="molecule type" value="Genomic_DNA"/>
</dbReference>
<dbReference type="InterPro" id="IPR044993">
    <property type="entry name" value="BXL"/>
</dbReference>
<dbReference type="GO" id="GO:0046556">
    <property type="term" value="F:alpha-L-arabinofuranosidase activity"/>
    <property type="evidence" value="ECO:0007669"/>
    <property type="project" value="TreeGrafter"/>
</dbReference>
<evidence type="ECO:0000313" key="7">
    <source>
        <dbReference type="Proteomes" id="UP000824208"/>
    </source>
</evidence>
<protein>
    <submittedName>
        <fullName evidence="6">Glycoside hydrolase family 3 C-terminal domain-containing protein</fullName>
    </submittedName>
</protein>
<evidence type="ECO:0000256" key="3">
    <source>
        <dbReference type="ARBA" id="ARBA00022801"/>
    </source>
</evidence>
<dbReference type="InterPro" id="IPR001764">
    <property type="entry name" value="Glyco_hydro_3_N"/>
</dbReference>
<dbReference type="Proteomes" id="UP000824208">
    <property type="component" value="Unassembled WGS sequence"/>
</dbReference>
<dbReference type="SUPFAM" id="SSF49373">
    <property type="entry name" value="Invasin/intimin cell-adhesion fragments"/>
    <property type="match status" value="1"/>
</dbReference>
<reference evidence="6" key="2">
    <citation type="submission" date="2021-04" db="EMBL/GenBank/DDBJ databases">
        <authorList>
            <person name="Gilroy R."/>
        </authorList>
    </citation>
    <scope>NUCLEOTIDE SEQUENCE</scope>
    <source>
        <strain evidence="6">CHK189-11263</strain>
    </source>
</reference>
<dbReference type="GO" id="GO:0008422">
    <property type="term" value="F:beta-glucosidase activity"/>
    <property type="evidence" value="ECO:0007669"/>
    <property type="project" value="UniProtKB-ARBA"/>
</dbReference>
<reference evidence="6" key="1">
    <citation type="journal article" date="2021" name="PeerJ">
        <title>Extensive microbial diversity within the chicken gut microbiome revealed by metagenomics and culture.</title>
        <authorList>
            <person name="Gilroy R."/>
            <person name="Ravi A."/>
            <person name="Getino M."/>
            <person name="Pursley I."/>
            <person name="Horton D.L."/>
            <person name="Alikhan N.F."/>
            <person name="Baker D."/>
            <person name="Gharbi K."/>
            <person name="Hall N."/>
            <person name="Watson M."/>
            <person name="Adriaenssens E.M."/>
            <person name="Foster-Nyarko E."/>
            <person name="Jarju S."/>
            <person name="Secka A."/>
            <person name="Antonio M."/>
            <person name="Oren A."/>
            <person name="Chaudhuri R.R."/>
            <person name="La Ragione R."/>
            <person name="Hildebrand F."/>
            <person name="Pallen M.J."/>
        </authorList>
    </citation>
    <scope>NUCLEOTIDE SEQUENCE</scope>
    <source>
        <strain evidence="6">CHK189-11263</strain>
    </source>
</reference>
<dbReference type="InterPro" id="IPR026891">
    <property type="entry name" value="Fn3-like"/>
</dbReference>
<dbReference type="InterPro" id="IPR017853">
    <property type="entry name" value="GH"/>
</dbReference>
<name>A0A9D2MA25_9FIRM</name>
<dbReference type="PANTHER" id="PTHR42721:SF3">
    <property type="entry name" value="BETA-D-XYLOSIDASE 5-RELATED"/>
    <property type="match status" value="1"/>
</dbReference>
<keyword evidence="3 6" id="KW-0378">Hydrolase</keyword>
<dbReference type="InterPro" id="IPR036881">
    <property type="entry name" value="Glyco_hydro_3_C_sf"/>
</dbReference>
<dbReference type="Pfam" id="PF01915">
    <property type="entry name" value="Glyco_hydro_3_C"/>
    <property type="match status" value="1"/>
</dbReference>
<dbReference type="InterPro" id="IPR013783">
    <property type="entry name" value="Ig-like_fold"/>
</dbReference>
<evidence type="ECO:0000256" key="1">
    <source>
        <dbReference type="ARBA" id="ARBA00005336"/>
    </source>
</evidence>
<dbReference type="SUPFAM" id="SSF51445">
    <property type="entry name" value="(Trans)glycosidases"/>
    <property type="match status" value="1"/>
</dbReference>
<dbReference type="SMART" id="SM01217">
    <property type="entry name" value="Fn3_like"/>
    <property type="match status" value="1"/>
</dbReference>
<feature type="domain" description="Fibronectin type III-like" evidence="5">
    <location>
        <begin position="756"/>
        <end position="827"/>
    </location>
</feature>
<accession>A0A9D2MA25</accession>
<dbReference type="InterPro" id="IPR036962">
    <property type="entry name" value="Glyco_hydro_3_N_sf"/>
</dbReference>
<dbReference type="GO" id="GO:0009044">
    <property type="term" value="F:xylan 1,4-beta-xylosidase activity"/>
    <property type="evidence" value="ECO:0007669"/>
    <property type="project" value="InterPro"/>
</dbReference>
<dbReference type="PRINTS" id="PR00133">
    <property type="entry name" value="GLHYDRLASE3"/>
</dbReference>
<dbReference type="Gene3D" id="2.60.40.1080">
    <property type="match status" value="1"/>
</dbReference>
<organism evidence="6 7">
    <name type="scientific">Candidatus Flavonifractor intestinipullorum</name>
    <dbReference type="NCBI Taxonomy" id="2838587"/>
    <lineage>
        <taxon>Bacteria</taxon>
        <taxon>Bacillati</taxon>
        <taxon>Bacillota</taxon>
        <taxon>Clostridia</taxon>
        <taxon>Eubacteriales</taxon>
        <taxon>Oscillospiraceae</taxon>
        <taxon>Flavonifractor</taxon>
    </lineage>
</organism>
<dbReference type="Gene3D" id="3.20.20.300">
    <property type="entry name" value="Glycoside hydrolase, family 3, N-terminal domain"/>
    <property type="match status" value="1"/>
</dbReference>
<dbReference type="Gene3D" id="2.60.40.10">
    <property type="entry name" value="Immunoglobulins"/>
    <property type="match status" value="1"/>
</dbReference>
<feature type="signal peptide" evidence="4">
    <location>
        <begin position="1"/>
        <end position="28"/>
    </location>
</feature>